<gene>
    <name evidence="6" type="ORF">C5689_00300</name>
</gene>
<comment type="caution">
    <text evidence="6">The sequence shown here is derived from an EMBL/GenBank/DDBJ whole genome shotgun (WGS) entry which is preliminary data.</text>
</comment>
<dbReference type="GO" id="GO:0003677">
    <property type="term" value="F:DNA binding"/>
    <property type="evidence" value="ECO:0007669"/>
    <property type="project" value="UniProtKB-UniRule"/>
</dbReference>
<dbReference type="SUPFAM" id="SSF48498">
    <property type="entry name" value="Tetracyclin repressor-like, C-terminal domain"/>
    <property type="match status" value="1"/>
</dbReference>
<proteinExistence type="predicted"/>
<dbReference type="PRINTS" id="PR00455">
    <property type="entry name" value="HTHTETR"/>
</dbReference>
<dbReference type="RefSeq" id="WP_108915281.1">
    <property type="nucleotide sequence ID" value="NZ_BGJY01000001.1"/>
</dbReference>
<reference evidence="6 7" key="1">
    <citation type="journal article" date="2018" name="Appl. Microbiol. Biotechnol.">
        <title>Co-cultivation of the strictly anaerobic methanogen Methanosarcina barkeri with aerobic methanotrophs in an oxygen-limited membrane bioreactor.</title>
        <authorList>
            <person name="In 't Zandt M.H."/>
            <person name="van den Bosch T.J.M."/>
            <person name="Rijkers R."/>
            <person name="van Kessel M.A.H.J."/>
            <person name="Jetten M.S.M."/>
            <person name="Welte C.U."/>
        </authorList>
    </citation>
    <scope>NUCLEOTIDE SEQUENCE [LARGE SCALE GENOMIC DNA]</scope>
    <source>
        <strain evidence="6 7">DSM 17706</strain>
    </source>
</reference>
<evidence type="ECO:0000259" key="5">
    <source>
        <dbReference type="PROSITE" id="PS50977"/>
    </source>
</evidence>
<feature type="DNA-binding region" description="H-T-H motif" evidence="4">
    <location>
        <begin position="31"/>
        <end position="50"/>
    </location>
</feature>
<evidence type="ECO:0000313" key="6">
    <source>
        <dbReference type="EMBL" id="PWB95599.1"/>
    </source>
</evidence>
<evidence type="ECO:0000256" key="2">
    <source>
        <dbReference type="ARBA" id="ARBA00023125"/>
    </source>
</evidence>
<keyword evidence="2 4" id="KW-0238">DNA-binding</keyword>
<dbReference type="Gene3D" id="1.10.357.10">
    <property type="entry name" value="Tetracycline Repressor, domain 2"/>
    <property type="match status" value="1"/>
</dbReference>
<dbReference type="SUPFAM" id="SSF46689">
    <property type="entry name" value="Homeodomain-like"/>
    <property type="match status" value="1"/>
</dbReference>
<dbReference type="PANTHER" id="PTHR47506:SF1">
    <property type="entry name" value="HTH-TYPE TRANSCRIPTIONAL REGULATOR YJDC"/>
    <property type="match status" value="1"/>
</dbReference>
<keyword evidence="7" id="KW-1185">Reference proteome</keyword>
<dbReference type="Pfam" id="PF00440">
    <property type="entry name" value="TetR_N"/>
    <property type="match status" value="1"/>
</dbReference>
<dbReference type="AlphaFoldDB" id="A0A2U1SVH7"/>
<evidence type="ECO:0000256" key="4">
    <source>
        <dbReference type="PROSITE-ProRule" id="PRU00335"/>
    </source>
</evidence>
<dbReference type="InterPro" id="IPR036271">
    <property type="entry name" value="Tet_transcr_reg_TetR-rel_C_sf"/>
</dbReference>
<feature type="domain" description="HTH tetR-type" evidence="5">
    <location>
        <begin position="8"/>
        <end position="68"/>
    </location>
</feature>
<keyword evidence="1" id="KW-0805">Transcription regulation</keyword>
<accession>A0A2U1SVH7</accession>
<keyword evidence="3" id="KW-0804">Transcription</keyword>
<dbReference type="InterPro" id="IPR001647">
    <property type="entry name" value="HTH_TetR"/>
</dbReference>
<dbReference type="EMBL" id="PUIV01000001">
    <property type="protein sequence ID" value="PWB95599.1"/>
    <property type="molecule type" value="Genomic_DNA"/>
</dbReference>
<protein>
    <submittedName>
        <fullName evidence="6">TetR family transcriptional regulator</fullName>
    </submittedName>
</protein>
<dbReference type="PANTHER" id="PTHR47506">
    <property type="entry name" value="TRANSCRIPTIONAL REGULATORY PROTEIN"/>
    <property type="match status" value="1"/>
</dbReference>
<dbReference type="InterPro" id="IPR009057">
    <property type="entry name" value="Homeodomain-like_sf"/>
</dbReference>
<sequence>MATARRGEGTAARILDSAEERLCRYGYNGVSFRDIAADVGVKSASVHYFFPTKPALVAAVARRYADLCVEELGDPLTRTPVEAVGMLAEMFRRTVAEKKRMCLFGMLAAEVGGLPSEVGAEARRFFAETLAWLRVALRGDAAEAEAILAAFEGGVLLARAMDDPAMLEKATARMAARHFTASG</sequence>
<name>A0A2U1SVH7_METSR</name>
<dbReference type="OrthoDB" id="9809772at2"/>
<evidence type="ECO:0000256" key="3">
    <source>
        <dbReference type="ARBA" id="ARBA00023163"/>
    </source>
</evidence>
<organism evidence="6 7">
    <name type="scientific">Methylosinus sporium</name>
    <dbReference type="NCBI Taxonomy" id="428"/>
    <lineage>
        <taxon>Bacteria</taxon>
        <taxon>Pseudomonadati</taxon>
        <taxon>Pseudomonadota</taxon>
        <taxon>Alphaproteobacteria</taxon>
        <taxon>Hyphomicrobiales</taxon>
        <taxon>Methylocystaceae</taxon>
        <taxon>Methylosinus</taxon>
    </lineage>
</organism>
<evidence type="ECO:0000256" key="1">
    <source>
        <dbReference type="ARBA" id="ARBA00023015"/>
    </source>
</evidence>
<dbReference type="PROSITE" id="PS50977">
    <property type="entry name" value="HTH_TETR_2"/>
    <property type="match status" value="1"/>
</dbReference>
<evidence type="ECO:0000313" key="7">
    <source>
        <dbReference type="Proteomes" id="UP000245137"/>
    </source>
</evidence>
<dbReference type="Proteomes" id="UP000245137">
    <property type="component" value="Unassembled WGS sequence"/>
</dbReference>